<evidence type="ECO:0008006" key="9">
    <source>
        <dbReference type="Google" id="ProtNLM"/>
    </source>
</evidence>
<sequence length="127" mass="13719">MNVVVLIFLVSSCTIGSQLLLKSGINQIAPVFRQEGVVPFLMSAAMSPWVLGALCLQVLGYVLWFFVLTQARLSVAFAISGSFFYLLMAAASWLVFSEKLNGWQWLGLGMISAGVLIVNLADSARTG</sequence>
<keyword evidence="2" id="KW-1003">Cell membrane</keyword>
<name>A0ABQ6C692_9BURK</name>
<evidence type="ECO:0000256" key="1">
    <source>
        <dbReference type="ARBA" id="ARBA00004651"/>
    </source>
</evidence>
<feature type="transmembrane region" description="Helical" evidence="6">
    <location>
        <begin position="102"/>
        <end position="121"/>
    </location>
</feature>
<feature type="transmembrane region" description="Helical" evidence="6">
    <location>
        <begin position="49"/>
        <end position="68"/>
    </location>
</feature>
<gene>
    <name evidence="7" type="ORF">GCM10007935_12960</name>
</gene>
<dbReference type="PANTHER" id="PTHR30561:SF9">
    <property type="entry name" value="4-AMINO-4-DEOXY-L-ARABINOSE-PHOSPHOUNDECAPRENOL FLIPPASE SUBUNIT ARNF-RELATED"/>
    <property type="match status" value="1"/>
</dbReference>
<proteinExistence type="predicted"/>
<comment type="caution">
    <text evidence="7">The sequence shown here is derived from an EMBL/GenBank/DDBJ whole genome shotgun (WGS) entry which is preliminary data.</text>
</comment>
<keyword evidence="5 6" id="KW-0472">Membrane</keyword>
<evidence type="ECO:0000313" key="7">
    <source>
        <dbReference type="EMBL" id="GLS13866.1"/>
    </source>
</evidence>
<dbReference type="EMBL" id="BSPB01000007">
    <property type="protein sequence ID" value="GLS13866.1"/>
    <property type="molecule type" value="Genomic_DNA"/>
</dbReference>
<dbReference type="Proteomes" id="UP001156903">
    <property type="component" value="Unassembled WGS sequence"/>
</dbReference>
<dbReference type="Gene3D" id="1.10.3730.20">
    <property type="match status" value="1"/>
</dbReference>
<evidence type="ECO:0000256" key="3">
    <source>
        <dbReference type="ARBA" id="ARBA00022692"/>
    </source>
</evidence>
<dbReference type="PANTHER" id="PTHR30561">
    <property type="entry name" value="SMR FAMILY PROTON-DEPENDENT DRUG EFFLUX TRANSPORTER SUGE"/>
    <property type="match status" value="1"/>
</dbReference>
<keyword evidence="3 6" id="KW-0812">Transmembrane</keyword>
<dbReference type="SUPFAM" id="SSF103481">
    <property type="entry name" value="Multidrug resistance efflux transporter EmrE"/>
    <property type="match status" value="1"/>
</dbReference>
<comment type="subcellular location">
    <subcellularLocation>
        <location evidence="1">Cell membrane</location>
        <topology evidence="1">Multi-pass membrane protein</topology>
    </subcellularLocation>
</comment>
<dbReference type="InterPro" id="IPR000390">
    <property type="entry name" value="Small_drug/metabolite_transptr"/>
</dbReference>
<organism evidence="7 8">
    <name type="scientific">Hydrogenophaga electricum</name>
    <dbReference type="NCBI Taxonomy" id="1230953"/>
    <lineage>
        <taxon>Bacteria</taxon>
        <taxon>Pseudomonadati</taxon>
        <taxon>Pseudomonadota</taxon>
        <taxon>Betaproteobacteria</taxon>
        <taxon>Burkholderiales</taxon>
        <taxon>Comamonadaceae</taxon>
        <taxon>Hydrogenophaga</taxon>
    </lineage>
</organism>
<feature type="transmembrane region" description="Helical" evidence="6">
    <location>
        <begin position="75"/>
        <end position="96"/>
    </location>
</feature>
<accession>A0ABQ6C692</accession>
<reference evidence="8" key="1">
    <citation type="journal article" date="2019" name="Int. J. Syst. Evol. Microbiol.">
        <title>The Global Catalogue of Microorganisms (GCM) 10K type strain sequencing project: providing services to taxonomists for standard genome sequencing and annotation.</title>
        <authorList>
            <consortium name="The Broad Institute Genomics Platform"/>
            <consortium name="The Broad Institute Genome Sequencing Center for Infectious Disease"/>
            <person name="Wu L."/>
            <person name="Ma J."/>
        </authorList>
    </citation>
    <scope>NUCLEOTIDE SEQUENCE [LARGE SCALE GENOMIC DNA]</scope>
    <source>
        <strain evidence="8">NBRC 109341</strain>
    </source>
</reference>
<evidence type="ECO:0000256" key="6">
    <source>
        <dbReference type="SAM" id="Phobius"/>
    </source>
</evidence>
<dbReference type="RefSeq" id="WP_234267000.1">
    <property type="nucleotide sequence ID" value="NZ_BSPB01000007.1"/>
</dbReference>
<evidence type="ECO:0000313" key="8">
    <source>
        <dbReference type="Proteomes" id="UP001156903"/>
    </source>
</evidence>
<evidence type="ECO:0000256" key="5">
    <source>
        <dbReference type="ARBA" id="ARBA00023136"/>
    </source>
</evidence>
<dbReference type="InterPro" id="IPR037185">
    <property type="entry name" value="EmrE-like"/>
</dbReference>
<keyword evidence="4 6" id="KW-1133">Transmembrane helix</keyword>
<protein>
    <recommendedName>
        <fullName evidence="9">EamA domain-containing protein</fullName>
    </recommendedName>
</protein>
<keyword evidence="8" id="KW-1185">Reference proteome</keyword>
<evidence type="ECO:0000256" key="2">
    <source>
        <dbReference type="ARBA" id="ARBA00022475"/>
    </source>
</evidence>
<evidence type="ECO:0000256" key="4">
    <source>
        <dbReference type="ARBA" id="ARBA00022989"/>
    </source>
</evidence>